<dbReference type="Pfam" id="PF01190">
    <property type="entry name" value="Pollen_Ole_e_1"/>
    <property type="match status" value="1"/>
</dbReference>
<keyword evidence="1" id="KW-0732">Signal</keyword>
<gene>
    <name evidence="2" type="ORF">L1049_010054</name>
</gene>
<feature type="chain" id="PRO_5043001300" description="Pollen Ole e 1 allergen and extensin family protein" evidence="1">
    <location>
        <begin position="27"/>
        <end position="189"/>
    </location>
</feature>
<name>A0AAP0N7T0_LIQFO</name>
<proteinExistence type="predicted"/>
<feature type="signal peptide" evidence="1">
    <location>
        <begin position="1"/>
        <end position="26"/>
    </location>
</feature>
<evidence type="ECO:0000313" key="3">
    <source>
        <dbReference type="Proteomes" id="UP001415857"/>
    </source>
</evidence>
<dbReference type="EMBL" id="JBBPBK010000016">
    <property type="protein sequence ID" value="KAK9267623.1"/>
    <property type="molecule type" value="Genomic_DNA"/>
</dbReference>
<dbReference type="Proteomes" id="UP001415857">
    <property type="component" value="Unassembled WGS sequence"/>
</dbReference>
<dbReference type="PANTHER" id="PTHR47273:SF6">
    <property type="entry name" value="POLLEN OLE E 1 ALLERGEN AND EXTENSIN FAMILY PROTEIN"/>
    <property type="match status" value="1"/>
</dbReference>
<evidence type="ECO:0000256" key="1">
    <source>
        <dbReference type="SAM" id="SignalP"/>
    </source>
</evidence>
<dbReference type="PANTHER" id="PTHR47273">
    <property type="entry name" value="EXPRESSED PROTEIN"/>
    <property type="match status" value="1"/>
</dbReference>
<evidence type="ECO:0000313" key="2">
    <source>
        <dbReference type="EMBL" id="KAK9267623.1"/>
    </source>
</evidence>
<reference evidence="2 3" key="1">
    <citation type="journal article" date="2024" name="Plant J.">
        <title>Genome sequences and population genomics reveal climatic adaptation and genomic divergence between two closely related sweetgum species.</title>
        <authorList>
            <person name="Xu W.Q."/>
            <person name="Ren C.Q."/>
            <person name="Zhang X.Y."/>
            <person name="Comes H.P."/>
            <person name="Liu X.H."/>
            <person name="Li Y.G."/>
            <person name="Kettle C.J."/>
            <person name="Jalonen R."/>
            <person name="Gaisberger H."/>
            <person name="Ma Y.Z."/>
            <person name="Qiu Y.X."/>
        </authorList>
    </citation>
    <scope>NUCLEOTIDE SEQUENCE [LARGE SCALE GENOMIC DNA]</scope>
    <source>
        <strain evidence="2">Hangzhou</strain>
    </source>
</reference>
<evidence type="ECO:0008006" key="4">
    <source>
        <dbReference type="Google" id="ProtNLM"/>
    </source>
</evidence>
<protein>
    <recommendedName>
        <fullName evidence="4">Pollen Ole e 1 allergen and extensin family protein</fullName>
    </recommendedName>
</protein>
<organism evidence="2 3">
    <name type="scientific">Liquidambar formosana</name>
    <name type="common">Formosan gum</name>
    <dbReference type="NCBI Taxonomy" id="63359"/>
    <lineage>
        <taxon>Eukaryota</taxon>
        <taxon>Viridiplantae</taxon>
        <taxon>Streptophyta</taxon>
        <taxon>Embryophyta</taxon>
        <taxon>Tracheophyta</taxon>
        <taxon>Spermatophyta</taxon>
        <taxon>Magnoliopsida</taxon>
        <taxon>eudicotyledons</taxon>
        <taxon>Gunneridae</taxon>
        <taxon>Pentapetalae</taxon>
        <taxon>Saxifragales</taxon>
        <taxon>Altingiaceae</taxon>
        <taxon>Liquidambar</taxon>
    </lineage>
</organism>
<sequence>MSDFGGCHNLVMFLFILFFFLGTSKAGRENPLVMSSREYMVEMAGYGEEKLSTVLVTGTVLCEACLDGQAQLQPWPVLTVVVACQTSEKKGKSSWAQGVTDEYGDFIIDLPSHLHGIPNLDKTCLVKVLRLPKNSLCQPTFRIHKGIRLSSVGNGIRTYTAGTVRFLHSTPKPSQACMKKGITDEEMSW</sequence>
<accession>A0AAP0N7T0</accession>
<keyword evidence="3" id="KW-1185">Reference proteome</keyword>
<comment type="caution">
    <text evidence="2">The sequence shown here is derived from an EMBL/GenBank/DDBJ whole genome shotgun (WGS) entry which is preliminary data.</text>
</comment>
<dbReference type="AlphaFoldDB" id="A0AAP0N7T0"/>